<name>A0A433CWV7_9FUNG</name>
<dbReference type="InterPro" id="IPR036396">
    <property type="entry name" value="Cyt_P450_sf"/>
</dbReference>
<dbReference type="GO" id="GO:0020037">
    <property type="term" value="F:heme binding"/>
    <property type="evidence" value="ECO:0007669"/>
    <property type="project" value="InterPro"/>
</dbReference>
<dbReference type="GO" id="GO:0005506">
    <property type="term" value="F:iron ion binding"/>
    <property type="evidence" value="ECO:0007669"/>
    <property type="project" value="InterPro"/>
</dbReference>
<dbReference type="Proteomes" id="UP000268093">
    <property type="component" value="Unassembled WGS sequence"/>
</dbReference>
<protein>
    <recommendedName>
        <fullName evidence="3">Cytochrome P450</fullName>
    </recommendedName>
</protein>
<keyword evidence="2" id="KW-1185">Reference proteome</keyword>
<gene>
    <name evidence="1" type="ORF">BC936DRAFT_137678</name>
</gene>
<reference evidence="1 2" key="1">
    <citation type="journal article" date="2018" name="New Phytol.">
        <title>Phylogenomics of Endogonaceae and evolution of mycorrhizas within Mucoromycota.</title>
        <authorList>
            <person name="Chang Y."/>
            <person name="Desiro A."/>
            <person name="Na H."/>
            <person name="Sandor L."/>
            <person name="Lipzen A."/>
            <person name="Clum A."/>
            <person name="Barry K."/>
            <person name="Grigoriev I.V."/>
            <person name="Martin F.M."/>
            <person name="Stajich J.E."/>
            <person name="Smith M.E."/>
            <person name="Bonito G."/>
            <person name="Spatafora J.W."/>
        </authorList>
    </citation>
    <scope>NUCLEOTIDE SEQUENCE [LARGE SCALE GENOMIC DNA]</scope>
    <source>
        <strain evidence="1 2">GMNB39</strain>
    </source>
</reference>
<comment type="caution">
    <text evidence="1">The sequence shown here is derived from an EMBL/GenBank/DDBJ whole genome shotgun (WGS) entry which is preliminary data.</text>
</comment>
<dbReference type="SUPFAM" id="SSF48264">
    <property type="entry name" value="Cytochrome P450"/>
    <property type="match status" value="1"/>
</dbReference>
<dbReference type="Pfam" id="PF00067">
    <property type="entry name" value="p450"/>
    <property type="match status" value="1"/>
</dbReference>
<sequence>MCSVIFNKSFTMDDPDFKEIVRLGVSTLNVVGDFTLELFPFLAPFLRSKIRRAGLLQLQIKQVFGKYVEEVRQARKDGNEVKCACNEYLKAQETDNENGHMDDVASKFGCYYRKGMVHDLGE</sequence>
<proteinExistence type="predicted"/>
<dbReference type="GO" id="GO:0016705">
    <property type="term" value="F:oxidoreductase activity, acting on paired donors, with incorporation or reduction of molecular oxygen"/>
    <property type="evidence" value="ECO:0007669"/>
    <property type="project" value="InterPro"/>
</dbReference>
<evidence type="ECO:0000313" key="2">
    <source>
        <dbReference type="Proteomes" id="UP000268093"/>
    </source>
</evidence>
<dbReference type="AlphaFoldDB" id="A0A433CWV7"/>
<organism evidence="1 2">
    <name type="scientific">Jimgerdemannia flammicorona</name>
    <dbReference type="NCBI Taxonomy" id="994334"/>
    <lineage>
        <taxon>Eukaryota</taxon>
        <taxon>Fungi</taxon>
        <taxon>Fungi incertae sedis</taxon>
        <taxon>Mucoromycota</taxon>
        <taxon>Mucoromycotina</taxon>
        <taxon>Endogonomycetes</taxon>
        <taxon>Endogonales</taxon>
        <taxon>Endogonaceae</taxon>
        <taxon>Jimgerdemannia</taxon>
    </lineage>
</organism>
<evidence type="ECO:0000313" key="1">
    <source>
        <dbReference type="EMBL" id="RUP43063.1"/>
    </source>
</evidence>
<dbReference type="InterPro" id="IPR001128">
    <property type="entry name" value="Cyt_P450"/>
</dbReference>
<dbReference type="EMBL" id="RBNI01011827">
    <property type="protein sequence ID" value="RUP43063.1"/>
    <property type="molecule type" value="Genomic_DNA"/>
</dbReference>
<evidence type="ECO:0008006" key="3">
    <source>
        <dbReference type="Google" id="ProtNLM"/>
    </source>
</evidence>
<accession>A0A433CWV7</accession>
<dbReference type="GO" id="GO:0004497">
    <property type="term" value="F:monooxygenase activity"/>
    <property type="evidence" value="ECO:0007669"/>
    <property type="project" value="InterPro"/>
</dbReference>
<dbReference type="OrthoDB" id="1103324at2759"/>
<dbReference type="Gene3D" id="1.10.630.10">
    <property type="entry name" value="Cytochrome P450"/>
    <property type="match status" value="1"/>
</dbReference>